<evidence type="ECO:0000256" key="6">
    <source>
        <dbReference type="SAM" id="SignalP"/>
    </source>
</evidence>
<evidence type="ECO:0000256" key="5">
    <source>
        <dbReference type="ARBA" id="ARBA00093792"/>
    </source>
</evidence>
<organism evidence="7 8">
    <name type="scientific">Staphylococcus kloosii</name>
    <dbReference type="NCBI Taxonomy" id="29384"/>
    <lineage>
        <taxon>Bacteria</taxon>
        <taxon>Bacillati</taxon>
        <taxon>Bacillota</taxon>
        <taxon>Bacilli</taxon>
        <taxon>Bacillales</taxon>
        <taxon>Staphylococcaceae</taxon>
        <taxon>Staphylococcus</taxon>
    </lineage>
</organism>
<evidence type="ECO:0000313" key="8">
    <source>
        <dbReference type="Proteomes" id="UP000075418"/>
    </source>
</evidence>
<evidence type="ECO:0000256" key="1">
    <source>
        <dbReference type="ARBA" id="ARBA00004613"/>
    </source>
</evidence>
<comment type="subcellular location">
    <subcellularLocation>
        <location evidence="1">Secreted</location>
    </subcellularLocation>
</comment>
<dbReference type="NCBIfam" id="NF047686">
    <property type="entry name" value="IsaB_fam"/>
    <property type="match status" value="1"/>
</dbReference>
<dbReference type="Proteomes" id="UP000075418">
    <property type="component" value="Unassembled WGS sequence"/>
</dbReference>
<dbReference type="AlphaFoldDB" id="A0A151A3S7"/>
<reference evidence="7 8" key="1">
    <citation type="submission" date="2016-02" db="EMBL/GenBank/DDBJ databases">
        <title>Draft genome sequence of hydrocarbon degrading Staphylococcus saprophyticus Strain CNV2, isolated from crude-oil contaminated soil from Noonmati Oil Refinery, Guwahati, Assam, India.</title>
        <authorList>
            <person name="Mukherjee A."/>
            <person name="Chettri B."/>
            <person name="Langpoklakpam J."/>
            <person name="Singh A.K."/>
            <person name="Chattopadhyay D.J."/>
        </authorList>
    </citation>
    <scope>NUCLEOTIDE SEQUENCE [LARGE SCALE GENOMIC DNA]</scope>
    <source>
        <strain evidence="7 8">CNV2</strain>
    </source>
</reference>
<evidence type="ECO:0000256" key="3">
    <source>
        <dbReference type="ARBA" id="ARBA00022729"/>
    </source>
</evidence>
<dbReference type="InterPro" id="IPR058086">
    <property type="entry name" value="IsaB"/>
</dbReference>
<protein>
    <recommendedName>
        <fullName evidence="5">Immunodominant staphylococcal antigen B</fullName>
    </recommendedName>
</protein>
<evidence type="ECO:0000256" key="4">
    <source>
        <dbReference type="ARBA" id="ARBA00093777"/>
    </source>
</evidence>
<feature type="chain" id="PRO_5039498569" description="Immunodominant staphylococcal antigen B" evidence="6">
    <location>
        <begin position="30"/>
        <end position="173"/>
    </location>
</feature>
<keyword evidence="2" id="KW-0964">Secreted</keyword>
<accession>A0A151A3S7</accession>
<comment type="caution">
    <text evidence="7">The sequence shown here is derived from an EMBL/GenBank/DDBJ whole genome shotgun (WGS) entry which is preliminary data.</text>
</comment>
<evidence type="ECO:0000256" key="2">
    <source>
        <dbReference type="ARBA" id="ARBA00022525"/>
    </source>
</evidence>
<name>A0A151A3S7_9STAP</name>
<dbReference type="EMBL" id="LUGM01000002">
    <property type="protein sequence ID" value="KYH14038.1"/>
    <property type="molecule type" value="Genomic_DNA"/>
</dbReference>
<keyword evidence="3 6" id="KW-0732">Signal</keyword>
<gene>
    <name evidence="7" type="ORF">A0131_04385</name>
</gene>
<dbReference type="RefSeq" id="WP_061854261.1">
    <property type="nucleotide sequence ID" value="NZ_LUGM01000002.1"/>
</dbReference>
<feature type="signal peptide" evidence="6">
    <location>
        <begin position="1"/>
        <end position="29"/>
    </location>
</feature>
<comment type="similarity">
    <text evidence="4">Belongs to the IsaB family.</text>
</comment>
<evidence type="ECO:0000313" key="7">
    <source>
        <dbReference type="EMBL" id="KYH14038.1"/>
    </source>
</evidence>
<proteinExistence type="inferred from homology"/>
<sequence length="173" mass="18512">MNKTTKTIVATTVAFGTLFGVGTASGVSAQNNVAHAATTPYYTYHGYAGNDASFLLNKQFIDGIKYNNVTFNGVKLAENQGSETLTKYDQDFSGVSKDQKKANAVGFKVKSKLTVQQLKTAYGSGLSEMQTSEKANDIYVYRPSQDGEAIMFQTDGNNNIERVSIGYGLGAGG</sequence>